<dbReference type="AlphaFoldDB" id="A0A543IU63"/>
<dbReference type="InterPro" id="IPR007055">
    <property type="entry name" value="BON_dom"/>
</dbReference>
<evidence type="ECO:0000313" key="3">
    <source>
        <dbReference type="Proteomes" id="UP000319213"/>
    </source>
</evidence>
<sequence>MPEQTHQEMLHDAPHYVAARVREALAADERTNELGIRVDVHGDQVYLRGSVGSAERRRYLTEVAQEAAPGTTVHNECDVVSVRTAQVEEDERL</sequence>
<dbReference type="Pfam" id="PF04972">
    <property type="entry name" value="BON"/>
    <property type="match status" value="1"/>
</dbReference>
<gene>
    <name evidence="2" type="ORF">FHX40_0768</name>
</gene>
<proteinExistence type="predicted"/>
<evidence type="ECO:0000259" key="1">
    <source>
        <dbReference type="PROSITE" id="PS50914"/>
    </source>
</evidence>
<dbReference type="RefSeq" id="WP_229789067.1">
    <property type="nucleotide sequence ID" value="NZ_BMPV01000006.1"/>
</dbReference>
<dbReference type="Proteomes" id="UP000319213">
    <property type="component" value="Unassembled WGS sequence"/>
</dbReference>
<feature type="domain" description="BON" evidence="1">
    <location>
        <begin position="13"/>
        <end position="81"/>
    </location>
</feature>
<reference evidence="2 3" key="1">
    <citation type="submission" date="2019-06" db="EMBL/GenBank/DDBJ databases">
        <title>Sequencing the genomes of 1000 actinobacteria strains.</title>
        <authorList>
            <person name="Klenk H.-P."/>
        </authorList>
    </citation>
    <scope>NUCLEOTIDE SEQUENCE [LARGE SCALE GENOMIC DNA]</scope>
    <source>
        <strain evidence="2 3">DSM 43186</strain>
    </source>
</reference>
<name>A0A543IU63_9ACTN</name>
<comment type="caution">
    <text evidence="2">The sequence shown here is derived from an EMBL/GenBank/DDBJ whole genome shotgun (WGS) entry which is preliminary data.</text>
</comment>
<keyword evidence="3" id="KW-1185">Reference proteome</keyword>
<organism evidence="2 3">
    <name type="scientific">Thermopolyspora flexuosa</name>
    <dbReference type="NCBI Taxonomy" id="103836"/>
    <lineage>
        <taxon>Bacteria</taxon>
        <taxon>Bacillati</taxon>
        <taxon>Actinomycetota</taxon>
        <taxon>Actinomycetes</taxon>
        <taxon>Streptosporangiales</taxon>
        <taxon>Streptosporangiaceae</taxon>
        <taxon>Thermopolyspora</taxon>
    </lineage>
</organism>
<dbReference type="PROSITE" id="PS50914">
    <property type="entry name" value="BON"/>
    <property type="match status" value="1"/>
</dbReference>
<evidence type="ECO:0000313" key="2">
    <source>
        <dbReference type="EMBL" id="TQM74106.1"/>
    </source>
</evidence>
<accession>A0A543IU63</accession>
<dbReference type="EMBL" id="VFPQ01000001">
    <property type="protein sequence ID" value="TQM74106.1"/>
    <property type="molecule type" value="Genomic_DNA"/>
</dbReference>
<protein>
    <submittedName>
        <fullName evidence="2">BON domain-containing protein</fullName>
    </submittedName>
</protein>